<feature type="repeat" description="TPR" evidence="1">
    <location>
        <begin position="383"/>
        <end position="416"/>
    </location>
</feature>
<dbReference type="STRING" id="491915.Aflv_1110"/>
<dbReference type="Pfam" id="PF25058">
    <property type="entry name" value="ARM_TT21"/>
    <property type="match status" value="1"/>
</dbReference>
<gene>
    <name evidence="2" type="ordered locus">Aflv_1110</name>
</gene>
<evidence type="ECO:0000256" key="1">
    <source>
        <dbReference type="PROSITE-ProRule" id="PRU00339"/>
    </source>
</evidence>
<name>B7GHR1_ANOFW</name>
<protein>
    <submittedName>
        <fullName evidence="2">TPR repeat protein</fullName>
    </submittedName>
</protein>
<dbReference type="PANTHER" id="PTHR12558:SF13">
    <property type="entry name" value="CELL DIVISION CYCLE PROTEIN 27 HOMOLOG"/>
    <property type="match status" value="1"/>
</dbReference>
<dbReference type="EMBL" id="CP000922">
    <property type="protein sequence ID" value="ACJ33486.1"/>
    <property type="molecule type" value="Genomic_DNA"/>
</dbReference>
<dbReference type="InterPro" id="IPR019734">
    <property type="entry name" value="TPR_rpt"/>
</dbReference>
<reference evidence="2 3" key="1">
    <citation type="journal article" date="2008" name="Genome Biol.">
        <title>Encapsulated in silica: genome, proteome and physiology of the thermophilic bacterium Anoxybacillus flavithermus WK1.</title>
        <authorList>
            <person name="Saw J.H."/>
            <person name="Mountain B.W."/>
            <person name="Feng L."/>
            <person name="Omelchenko M.V."/>
            <person name="Hou S."/>
            <person name="Saito J.A."/>
            <person name="Stott M.B."/>
            <person name="Li D."/>
            <person name="Zhao G."/>
            <person name="Wu J."/>
            <person name="Galperin M.Y."/>
            <person name="Koonin E.V."/>
            <person name="Makarova K.S."/>
            <person name="Wolf Y.I."/>
            <person name="Rigden D.J."/>
            <person name="Dunfield P.F."/>
            <person name="Wang L."/>
            <person name="Alam M."/>
        </authorList>
    </citation>
    <scope>NUCLEOTIDE SEQUENCE [LARGE SCALE GENOMIC DNA]</scope>
    <source>
        <strain evidence="3">DSM 21510 / WK1</strain>
    </source>
</reference>
<dbReference type="Gene3D" id="1.25.40.10">
    <property type="entry name" value="Tetratricopeptide repeat domain"/>
    <property type="match status" value="3"/>
</dbReference>
<dbReference type="Proteomes" id="UP000000742">
    <property type="component" value="Chromosome"/>
</dbReference>
<dbReference type="Pfam" id="PF13181">
    <property type="entry name" value="TPR_8"/>
    <property type="match status" value="1"/>
</dbReference>
<dbReference type="PROSITE" id="PS50005">
    <property type="entry name" value="TPR"/>
    <property type="match status" value="3"/>
</dbReference>
<proteinExistence type="predicted"/>
<dbReference type="Pfam" id="PF13176">
    <property type="entry name" value="TPR_7"/>
    <property type="match status" value="1"/>
</dbReference>
<dbReference type="eggNOG" id="COG0457">
    <property type="taxonomic scope" value="Bacteria"/>
</dbReference>
<dbReference type="SUPFAM" id="SSF48452">
    <property type="entry name" value="TPR-like"/>
    <property type="match status" value="2"/>
</dbReference>
<sequence>MTIRMMRVRLMGKLDQIVQLVEQGDVERALALAEQIKQNGSDEERYTLADQLFSWGLLEEAESLVRMLLTRYPDERELQLFLAEIYTEMDKEEEALELLIDIEEDDPYYVRACLLMADLYQMQGLEEVSEQKLLKAYEKMPNEPLVQFALAELYFTNGQYQKSLLYYEQIITKTKTIAGTVIAQRIAEAYSLLGEFEQALSYYEQALNERFDAHTLFQYGFTAYQAEAYKTAIAKLSELKALDREYVPLYLFLAKSYEQEGDIQQSYEIAKEGLTIDEWNKQLLVYAGKIALKIGKREEALMYIEKALDIDPGYLEALFIQTSLLFHEERYEDVVHVIQQAIAQGEYDPQFEWELAKAKQKLEIYDQALNHYEEAYTFFKDDPNFLYDFGYFLFEEGRREKAKDIFEQLLRIDPTNEEIAHMMLQFE</sequence>
<dbReference type="HOGENOM" id="CLU_032389_1_0_9"/>
<evidence type="ECO:0000313" key="3">
    <source>
        <dbReference type="Proteomes" id="UP000000742"/>
    </source>
</evidence>
<organism evidence="2 3">
    <name type="scientific">Anoxybacillus flavithermus (strain DSM 21510 / WK1)</name>
    <dbReference type="NCBI Taxonomy" id="491915"/>
    <lineage>
        <taxon>Bacteria</taxon>
        <taxon>Bacillati</taxon>
        <taxon>Bacillota</taxon>
        <taxon>Bacilli</taxon>
        <taxon>Bacillales</taxon>
        <taxon>Anoxybacillaceae</taxon>
        <taxon>Anoxybacillus</taxon>
    </lineage>
</organism>
<feature type="repeat" description="TPR" evidence="1">
    <location>
        <begin position="281"/>
        <end position="314"/>
    </location>
</feature>
<dbReference type="Pfam" id="PF14559">
    <property type="entry name" value="TPR_19"/>
    <property type="match status" value="1"/>
</dbReference>
<feature type="repeat" description="TPR" evidence="1">
    <location>
        <begin position="180"/>
        <end position="213"/>
    </location>
</feature>
<evidence type="ECO:0000313" key="2">
    <source>
        <dbReference type="EMBL" id="ACJ33486.1"/>
    </source>
</evidence>
<dbReference type="InterPro" id="IPR011990">
    <property type="entry name" value="TPR-like_helical_dom_sf"/>
</dbReference>
<accession>B7GHR1</accession>
<dbReference type="AlphaFoldDB" id="B7GHR1"/>
<dbReference type="eggNOG" id="COG4783">
    <property type="taxonomic scope" value="Bacteria"/>
</dbReference>
<dbReference type="SMART" id="SM00028">
    <property type="entry name" value="TPR"/>
    <property type="match status" value="7"/>
</dbReference>
<dbReference type="KEGG" id="afl:Aflv_1110"/>
<keyword evidence="1" id="KW-0802">TPR repeat</keyword>
<dbReference type="PANTHER" id="PTHR12558">
    <property type="entry name" value="CELL DIVISION CYCLE 16,23,27"/>
    <property type="match status" value="1"/>
</dbReference>